<keyword evidence="4 9" id="KW-0812">Transmembrane</keyword>
<feature type="transmembrane region" description="Helical" evidence="9">
    <location>
        <begin position="151"/>
        <end position="168"/>
    </location>
</feature>
<feature type="transmembrane region" description="Helical" evidence="9">
    <location>
        <begin position="253"/>
        <end position="273"/>
    </location>
</feature>
<evidence type="ECO:0000256" key="3">
    <source>
        <dbReference type="ARBA" id="ARBA00022679"/>
    </source>
</evidence>
<dbReference type="OrthoDB" id="5175994at2"/>
<keyword evidence="2" id="KW-1003">Cell membrane</keyword>
<gene>
    <name evidence="10" type="ORF">C5E45_28955</name>
</gene>
<keyword evidence="6 9" id="KW-0472">Membrane</keyword>
<evidence type="ECO:0000256" key="6">
    <source>
        <dbReference type="ARBA" id="ARBA00023136"/>
    </source>
</evidence>
<evidence type="ECO:0000256" key="1">
    <source>
        <dbReference type="ARBA" id="ARBA00004651"/>
    </source>
</evidence>
<comment type="similarity">
    <text evidence="7">Belongs to the glycosyltransferase 87 family.</text>
</comment>
<proteinExistence type="inferred from homology"/>
<dbReference type="Proteomes" id="UP000239874">
    <property type="component" value="Unassembled WGS sequence"/>
</dbReference>
<keyword evidence="3" id="KW-0808">Transferase</keyword>
<feature type="transmembrane region" description="Helical" evidence="9">
    <location>
        <begin position="314"/>
        <end position="332"/>
    </location>
</feature>
<evidence type="ECO:0000256" key="7">
    <source>
        <dbReference type="ARBA" id="ARBA00024033"/>
    </source>
</evidence>
<evidence type="ECO:0000256" key="9">
    <source>
        <dbReference type="SAM" id="Phobius"/>
    </source>
</evidence>
<evidence type="ECO:0000256" key="4">
    <source>
        <dbReference type="ARBA" id="ARBA00022692"/>
    </source>
</evidence>
<dbReference type="GO" id="GO:0005886">
    <property type="term" value="C:plasma membrane"/>
    <property type="evidence" value="ECO:0007669"/>
    <property type="project" value="UniProtKB-SubCell"/>
</dbReference>
<dbReference type="AlphaFoldDB" id="A0A2S6AI04"/>
<sequence>MAPCPPTALPARPEVIVRVRTKWPGAHPARAVSGAPDGGSAQPSRRLPVYRAPVFLRQLEPRTARTTAEVFNFALWPFAILTVLHQVIVKGTNFSITDDFAPVYKASLAFLNGRAIYGENFDLVDPHYLYPPSGTLLIAPLALIDPEKSRWCFIALNAVAIILAWYLLLRLFKFSTKSVAAPLLLLLMFASETVINTLGFGNVNGCLLLGEVLFIHLLLQRRDLLAGLVMGLTIAVKPTLAPMLLIPLARRQWQVFITAIGVPVVLMAVAWPLTKDPMDFVHRTLPYLLKSRDYFNSAIVGNAEYYGLPVWLTWSMRIVLGVLVLLSLWLLYRYCRDDELFFVCTTAGIILIASWLLSGLGQQYYSMMLFPFLMTVVLRNSVLRNWPAWLAIFGFMTYDKWLLDHWQSTGRALEYLRVTFGWALLLIVTFCVLGDRYLAARREGRLDSGIEPAFLLPEATAKPAVTTDPAPRIERHEPAPDDDTMEPMAQPEAGALR</sequence>
<protein>
    <recommendedName>
        <fullName evidence="12">DUF2029 domain-containing protein</fullName>
    </recommendedName>
</protein>
<reference evidence="10 11" key="1">
    <citation type="submission" date="2018-02" db="EMBL/GenBank/DDBJ databases">
        <title>8 Nocardia nova and 1 Nocardia cyriacigeorgica strain used for evolution to TMP-SMX.</title>
        <authorList>
            <person name="Mehta H."/>
            <person name="Weng J."/>
            <person name="Shamoo Y."/>
        </authorList>
    </citation>
    <scope>NUCLEOTIDE SEQUENCE [LARGE SCALE GENOMIC DNA]</scope>
    <source>
        <strain evidence="10 11">MDA3139</strain>
    </source>
</reference>
<evidence type="ECO:0000313" key="10">
    <source>
        <dbReference type="EMBL" id="PPJ34856.1"/>
    </source>
</evidence>
<feature type="transmembrane region" description="Helical" evidence="9">
    <location>
        <begin position="415"/>
        <end position="433"/>
    </location>
</feature>
<comment type="caution">
    <text evidence="10">The sequence shown here is derived from an EMBL/GenBank/DDBJ whole genome shotgun (WGS) entry which is preliminary data.</text>
</comment>
<feature type="transmembrane region" description="Helical" evidence="9">
    <location>
        <begin position="339"/>
        <end position="357"/>
    </location>
</feature>
<feature type="region of interest" description="Disordered" evidence="8">
    <location>
        <begin position="461"/>
        <end position="497"/>
    </location>
</feature>
<dbReference type="EMBL" id="PSZC01000027">
    <property type="protein sequence ID" value="PPJ34856.1"/>
    <property type="molecule type" value="Genomic_DNA"/>
</dbReference>
<organism evidence="10 11">
    <name type="scientific">Nocardia nova</name>
    <dbReference type="NCBI Taxonomy" id="37330"/>
    <lineage>
        <taxon>Bacteria</taxon>
        <taxon>Bacillati</taxon>
        <taxon>Actinomycetota</taxon>
        <taxon>Actinomycetes</taxon>
        <taxon>Mycobacteriales</taxon>
        <taxon>Nocardiaceae</taxon>
        <taxon>Nocardia</taxon>
    </lineage>
</organism>
<keyword evidence="5 9" id="KW-1133">Transmembrane helix</keyword>
<feature type="transmembrane region" description="Helical" evidence="9">
    <location>
        <begin position="225"/>
        <end position="246"/>
    </location>
</feature>
<feature type="transmembrane region" description="Helical" evidence="9">
    <location>
        <begin position="174"/>
        <end position="191"/>
    </location>
</feature>
<evidence type="ECO:0000256" key="8">
    <source>
        <dbReference type="SAM" id="MobiDB-lite"/>
    </source>
</evidence>
<evidence type="ECO:0000256" key="2">
    <source>
        <dbReference type="ARBA" id="ARBA00022475"/>
    </source>
</evidence>
<dbReference type="GO" id="GO:0016758">
    <property type="term" value="F:hexosyltransferase activity"/>
    <property type="evidence" value="ECO:0007669"/>
    <property type="project" value="InterPro"/>
</dbReference>
<evidence type="ECO:0000256" key="5">
    <source>
        <dbReference type="ARBA" id="ARBA00022989"/>
    </source>
</evidence>
<comment type="subcellular location">
    <subcellularLocation>
        <location evidence="1">Cell membrane</location>
        <topology evidence="1">Multi-pass membrane protein</topology>
    </subcellularLocation>
</comment>
<accession>A0A2S6AI04</accession>
<evidence type="ECO:0000313" key="11">
    <source>
        <dbReference type="Proteomes" id="UP000239874"/>
    </source>
</evidence>
<dbReference type="InterPro" id="IPR018584">
    <property type="entry name" value="GT87"/>
</dbReference>
<feature type="transmembrane region" description="Helical" evidence="9">
    <location>
        <begin position="70"/>
        <end position="88"/>
    </location>
</feature>
<name>A0A2S6AI04_9NOCA</name>
<dbReference type="Pfam" id="PF09594">
    <property type="entry name" value="GT87"/>
    <property type="match status" value="1"/>
</dbReference>
<evidence type="ECO:0008006" key="12">
    <source>
        <dbReference type="Google" id="ProtNLM"/>
    </source>
</evidence>